<name>A0ABR8SV06_9BACL</name>
<organism evidence="2 3">
    <name type="scientific">Paenibacillus gallinarum</name>
    <dbReference type="NCBI Taxonomy" id="2762232"/>
    <lineage>
        <taxon>Bacteria</taxon>
        <taxon>Bacillati</taxon>
        <taxon>Bacillota</taxon>
        <taxon>Bacilli</taxon>
        <taxon>Bacillales</taxon>
        <taxon>Paenibacillaceae</taxon>
        <taxon>Paenibacillus</taxon>
    </lineage>
</organism>
<keyword evidence="1" id="KW-0472">Membrane</keyword>
<dbReference type="EMBL" id="JACSQL010000001">
    <property type="protein sequence ID" value="MBD7967328.1"/>
    <property type="molecule type" value="Genomic_DNA"/>
</dbReference>
<evidence type="ECO:0000256" key="1">
    <source>
        <dbReference type="SAM" id="Phobius"/>
    </source>
</evidence>
<reference evidence="2 3" key="1">
    <citation type="submission" date="2020-08" db="EMBL/GenBank/DDBJ databases">
        <title>A Genomic Blueprint of the Chicken Gut Microbiome.</title>
        <authorList>
            <person name="Gilroy R."/>
            <person name="Ravi A."/>
            <person name="Getino M."/>
            <person name="Pursley I."/>
            <person name="Horton D.L."/>
            <person name="Alikhan N.-F."/>
            <person name="Baker D."/>
            <person name="Gharbi K."/>
            <person name="Hall N."/>
            <person name="Watson M."/>
            <person name="Adriaenssens E.M."/>
            <person name="Foster-Nyarko E."/>
            <person name="Jarju S."/>
            <person name="Secka A."/>
            <person name="Antonio M."/>
            <person name="Oren A."/>
            <person name="Chaudhuri R."/>
            <person name="La Ragione R.M."/>
            <person name="Hildebrand F."/>
            <person name="Pallen M.J."/>
        </authorList>
    </citation>
    <scope>NUCLEOTIDE SEQUENCE [LARGE SCALE GENOMIC DNA]</scope>
    <source>
        <strain evidence="2 3">Sa2BVA9</strain>
    </source>
</reference>
<accession>A0ABR8SV06</accession>
<evidence type="ECO:0000313" key="2">
    <source>
        <dbReference type="EMBL" id="MBD7967328.1"/>
    </source>
</evidence>
<feature type="transmembrane region" description="Helical" evidence="1">
    <location>
        <begin position="32"/>
        <end position="50"/>
    </location>
</feature>
<keyword evidence="3" id="KW-1185">Reference proteome</keyword>
<protein>
    <submittedName>
        <fullName evidence="2">Uncharacterized protein</fullName>
    </submittedName>
</protein>
<comment type="caution">
    <text evidence="2">The sequence shown here is derived from an EMBL/GenBank/DDBJ whole genome shotgun (WGS) entry which is preliminary data.</text>
</comment>
<evidence type="ECO:0000313" key="3">
    <source>
        <dbReference type="Proteomes" id="UP000608071"/>
    </source>
</evidence>
<keyword evidence="1" id="KW-1133">Transmembrane helix</keyword>
<sequence>MKHVSIKGVIFVVIVVLLKVFQDAIPRINDPTTNIIVFLLFVIFVSVYGLSKVRKSSSVKTKKRD</sequence>
<gene>
    <name evidence="2" type="ORF">H9647_04585</name>
</gene>
<dbReference type="Proteomes" id="UP000608071">
    <property type="component" value="Unassembled WGS sequence"/>
</dbReference>
<proteinExistence type="predicted"/>
<dbReference type="RefSeq" id="WP_191798519.1">
    <property type="nucleotide sequence ID" value="NZ_JACSQL010000001.1"/>
</dbReference>
<keyword evidence="1" id="KW-0812">Transmembrane</keyword>